<dbReference type="AlphaFoldDB" id="A0A0A7A360"/>
<sequence length="30" mass="3492">MVDKTGFRLNKSYQLDLYAGVMSWHEIVCS</sequence>
<dbReference type="KEGG" id="sdz:Asd1617_05976"/>
<evidence type="ECO:0000313" key="2">
    <source>
        <dbReference type="Proteomes" id="UP000031647"/>
    </source>
</evidence>
<organism evidence="1 2">
    <name type="scientific">Shigella dysenteriae 1617</name>
    <dbReference type="NCBI Taxonomy" id="754093"/>
    <lineage>
        <taxon>Bacteria</taxon>
        <taxon>Pseudomonadati</taxon>
        <taxon>Pseudomonadota</taxon>
        <taxon>Gammaproteobacteria</taxon>
        <taxon>Enterobacterales</taxon>
        <taxon>Enterobacteriaceae</taxon>
        <taxon>Shigella</taxon>
    </lineage>
</organism>
<dbReference type="PATRIC" id="fig|754093.4.peg.5836"/>
<name>A0A0A7A360_SHIDY</name>
<gene>
    <name evidence="1" type="ORF">Asd1617_05976</name>
</gene>
<dbReference type="EMBL" id="CP006736">
    <property type="protein sequence ID" value="AHA68803.1"/>
    <property type="molecule type" value="Genomic_DNA"/>
</dbReference>
<reference evidence="1 2" key="1">
    <citation type="submission" date="2013-09" db="EMBL/GenBank/DDBJ databases">
        <title>Comparative genomics of Sd1617 to representative strains in evaluating its pathogenesis.</title>
        <authorList>
            <person name="Aksomboon Vongsawan A."/>
            <person name="Kapatral V."/>
            <person name="Vaisvil B."/>
            <person name="Serichantalergs O."/>
            <person name="Hale T.L."/>
            <person name="Mason C.J."/>
        </authorList>
    </citation>
    <scope>NUCLEOTIDE SEQUENCE [LARGE SCALE GENOMIC DNA]</scope>
    <source>
        <strain evidence="1 2">1617</strain>
    </source>
</reference>
<proteinExistence type="predicted"/>
<evidence type="ECO:0000313" key="1">
    <source>
        <dbReference type="EMBL" id="AHA68803.1"/>
    </source>
</evidence>
<dbReference type="Proteomes" id="UP000031647">
    <property type="component" value="Chromosome"/>
</dbReference>
<protein>
    <submittedName>
        <fullName evidence="1">Uncharacterized protein</fullName>
    </submittedName>
</protein>
<dbReference type="HOGENOM" id="CLU_3405453_0_0_6"/>
<accession>A0A0A7A360</accession>